<comment type="caution">
    <text evidence="1">The sequence shown here is derived from an EMBL/GenBank/DDBJ whole genome shotgun (WGS) entry which is preliminary data.</text>
</comment>
<organism evidence="1 2">
    <name type="scientific">Staurois parvus</name>
    <dbReference type="NCBI Taxonomy" id="386267"/>
    <lineage>
        <taxon>Eukaryota</taxon>
        <taxon>Metazoa</taxon>
        <taxon>Chordata</taxon>
        <taxon>Craniata</taxon>
        <taxon>Vertebrata</taxon>
        <taxon>Euteleostomi</taxon>
        <taxon>Amphibia</taxon>
        <taxon>Batrachia</taxon>
        <taxon>Anura</taxon>
        <taxon>Neobatrachia</taxon>
        <taxon>Ranoidea</taxon>
        <taxon>Ranidae</taxon>
        <taxon>Staurois</taxon>
    </lineage>
</organism>
<evidence type="ECO:0000313" key="1">
    <source>
        <dbReference type="EMBL" id="CAI9591153.1"/>
    </source>
</evidence>
<evidence type="ECO:0000313" key="2">
    <source>
        <dbReference type="Proteomes" id="UP001162483"/>
    </source>
</evidence>
<dbReference type="EMBL" id="CATNWA010016246">
    <property type="protein sequence ID" value="CAI9591153.1"/>
    <property type="molecule type" value="Genomic_DNA"/>
</dbReference>
<gene>
    <name evidence="1" type="ORF">SPARVUS_LOCUS11149666</name>
</gene>
<name>A0ABN9F6P2_9NEOB</name>
<accession>A0ABN9F6P2</accession>
<feature type="non-terminal residue" evidence="1">
    <location>
        <position position="59"/>
    </location>
</feature>
<reference evidence="1" key="1">
    <citation type="submission" date="2023-05" db="EMBL/GenBank/DDBJ databases">
        <authorList>
            <person name="Stuckert A."/>
        </authorList>
    </citation>
    <scope>NUCLEOTIDE SEQUENCE</scope>
</reference>
<keyword evidence="2" id="KW-1185">Reference proteome</keyword>
<proteinExistence type="predicted"/>
<sequence length="59" mass="6675">MDPIMSIMRHVLPFFPSSKPGSNCTGVLGPFEYMENALHAFLMMKKGSGQHFDMEQLKN</sequence>
<protein>
    <submittedName>
        <fullName evidence="1">Uncharacterized protein</fullName>
    </submittedName>
</protein>
<dbReference type="Proteomes" id="UP001162483">
    <property type="component" value="Unassembled WGS sequence"/>
</dbReference>